<reference evidence="3" key="1">
    <citation type="submission" date="2022-10" db="EMBL/GenBank/DDBJ databases">
        <title>Tapping the CABI collections for fungal endophytes: first genome assemblies for Collariella, Neodidymelliopsis, Ascochyta clinopodiicola, Didymella pomorum, Didymosphaeria variabile, Neocosmospora piperis and Neocucurbitaria cava.</title>
        <authorList>
            <person name="Hill R."/>
        </authorList>
    </citation>
    <scope>NUCLEOTIDE SEQUENCE</scope>
    <source>
        <strain evidence="3">IMI 356815</strain>
    </source>
</reference>
<sequence>MLASLYHTIKQEYVDHLELAIWTSKIGTYRDALEIFNNCLSPVIEVPVVLIELSYLHYQNFRYKDLCNLLELRLERWKQDDPTKLDEPEWRLLALIYSVGANRCRGWMEPGVIELRRTQQWLVELPISEYTELHVHIAWRYVIAYLMTRLQTELEGNLNDYHKIPLPNEPTSTIEWKGLGDLRRELVKQCRWKEAYAIFKPELNRTPLKQRRVVAEGFLRDLDKCSDPNRNFMISGVRLQLAKAMVEVHDLALAKDDIGFSITTLDQWCVDVGLDKSASVPLRFEIEQVQLGFISDHEERLRTAVNLVDRMSDFGHSNESSCLDFAAETANKAAELTGNLDYRKQCLALRERLERYNEDVTGDICDLSTHAYESHSIAQHNHVDARKAIEWIDGFMAKYPDFKAPRVMASLWNRKAILLHTLRDLEAAEEAAAEALEWETLTGSWKGVIVLNSSNVVAPGDGAVGEAPYDSEEDNDDEDGFLSGWTTVYGDERPTVVISKMIEFALQDVAAGRLSVPEVCLVFDIRDDIEEGALEDTLTWLKDKDQKQLFARLWLPAKATEEEEKNEENEKTEEKEKTEESKKEGEQTDEEESHEVRYEFARKWLQQLVRGSRDRRLMCLLRFLDFRKEMASDAGLKDVSIRDCENMLSLWESLPRMLKEFTTSWSYAWHAAIAWNYWSKFLSGGQWTLFDNYGYLMKIDNTCDIAIEGYRKTNQVTGLANIQRLQAQVALLVLRRLCIYRTLFAQKERSAFEERVLEMSKEQFGEIENAENAIPVVREMGLKLLTEIDEIYSSTEREACWEDGLEGIQKRTELSRMQMSYTTTRYAIRHWVDGVDEFSEEARIAIWDLTQKYKARLLSLAIGMYRTNPPSLIQRIQSSDEVSMYQDMVDLQTKIDEAKPKDRFYLRLRLDEHRKKIKEYPLLRQLIELREGTPLSLDSLENLTSQLEDDIVLVDWIYLDPLFDRGKLLMLTVREGEIPTVDEIPVDVGAIEKWKKDYLTASEWPKGMDPPLAGTRVRLEFNQVCGAVVQPLAKRTKPDDILVLCPTEFLNGLPIHALSLEDEALLWRNPCVYVHSHSLLRSCSSAARYALDSATPINAKFISGIAAGFGEAADTFTKGRDSIGELAKQLQGTAMIDGSATKSDFLKHAKESRLIHIQTHCSWDSSSPLDHRIEFAAQGEDGATEDKLTAREVFGLRLQQGAHLNVIACSGAMTVTKAGDEVMGLVPAMLYSGASSVVSTLWPTHDGVGALFSRMFFDNFVEQRDRGSTKWVNMARAVQEGVMELDPDQKDGLLTWASIVLNGYWMFAI</sequence>
<organism evidence="3 4">
    <name type="scientific">Didymosphaeria variabile</name>
    <dbReference type="NCBI Taxonomy" id="1932322"/>
    <lineage>
        <taxon>Eukaryota</taxon>
        <taxon>Fungi</taxon>
        <taxon>Dikarya</taxon>
        <taxon>Ascomycota</taxon>
        <taxon>Pezizomycotina</taxon>
        <taxon>Dothideomycetes</taxon>
        <taxon>Pleosporomycetidae</taxon>
        <taxon>Pleosporales</taxon>
        <taxon>Massarineae</taxon>
        <taxon>Didymosphaeriaceae</taxon>
        <taxon>Didymosphaeria</taxon>
    </lineage>
</organism>
<dbReference type="GeneID" id="80909586"/>
<dbReference type="Pfam" id="PF12770">
    <property type="entry name" value="CHAT"/>
    <property type="match status" value="1"/>
</dbReference>
<gene>
    <name evidence="3" type="ORF">N0V89_006056</name>
</gene>
<dbReference type="InterPro" id="IPR024983">
    <property type="entry name" value="CHAT_dom"/>
</dbReference>
<evidence type="ECO:0000259" key="2">
    <source>
        <dbReference type="Pfam" id="PF12770"/>
    </source>
</evidence>
<accession>A0A9W9CB19</accession>
<name>A0A9W9CB19_9PLEO</name>
<protein>
    <recommendedName>
        <fullName evidence="2">CHAT domain-containing protein</fullName>
    </recommendedName>
</protein>
<feature type="region of interest" description="Disordered" evidence="1">
    <location>
        <begin position="560"/>
        <end position="594"/>
    </location>
</feature>
<dbReference type="Proteomes" id="UP001140513">
    <property type="component" value="Unassembled WGS sequence"/>
</dbReference>
<evidence type="ECO:0000313" key="3">
    <source>
        <dbReference type="EMBL" id="KAJ4354321.1"/>
    </source>
</evidence>
<comment type="caution">
    <text evidence="3">The sequence shown here is derived from an EMBL/GenBank/DDBJ whole genome shotgun (WGS) entry which is preliminary data.</text>
</comment>
<feature type="compositionally biased region" description="Basic and acidic residues" evidence="1">
    <location>
        <begin position="568"/>
        <end position="586"/>
    </location>
</feature>
<feature type="domain" description="CHAT" evidence="2">
    <location>
        <begin position="1027"/>
        <end position="1303"/>
    </location>
</feature>
<evidence type="ECO:0000256" key="1">
    <source>
        <dbReference type="SAM" id="MobiDB-lite"/>
    </source>
</evidence>
<proteinExistence type="predicted"/>
<dbReference type="RefSeq" id="XP_056072095.1">
    <property type="nucleotide sequence ID" value="XM_056214828.1"/>
</dbReference>
<evidence type="ECO:0000313" key="4">
    <source>
        <dbReference type="Proteomes" id="UP001140513"/>
    </source>
</evidence>
<keyword evidence="4" id="KW-1185">Reference proteome</keyword>
<dbReference type="OrthoDB" id="3758190at2759"/>
<dbReference type="EMBL" id="JAPEUX010000004">
    <property type="protein sequence ID" value="KAJ4354321.1"/>
    <property type="molecule type" value="Genomic_DNA"/>
</dbReference>